<keyword evidence="10 11" id="KW-0325">Glycoprotein</keyword>
<dbReference type="OrthoDB" id="10016069at2759"/>
<reference evidence="14 15" key="1">
    <citation type="journal article" date="2017" name="Nat. Ecol. Evol.">
        <title>Scallop genome provides insights into evolution of bilaterian karyotype and development.</title>
        <authorList>
            <person name="Wang S."/>
            <person name="Zhang J."/>
            <person name="Jiao W."/>
            <person name="Li J."/>
            <person name="Xun X."/>
            <person name="Sun Y."/>
            <person name="Guo X."/>
            <person name="Huan P."/>
            <person name="Dong B."/>
            <person name="Zhang L."/>
            <person name="Hu X."/>
            <person name="Sun X."/>
            <person name="Wang J."/>
            <person name="Zhao C."/>
            <person name="Wang Y."/>
            <person name="Wang D."/>
            <person name="Huang X."/>
            <person name="Wang R."/>
            <person name="Lv J."/>
            <person name="Li Y."/>
            <person name="Zhang Z."/>
            <person name="Liu B."/>
            <person name="Lu W."/>
            <person name="Hui Y."/>
            <person name="Liang J."/>
            <person name="Zhou Z."/>
            <person name="Hou R."/>
            <person name="Li X."/>
            <person name="Liu Y."/>
            <person name="Li H."/>
            <person name="Ning X."/>
            <person name="Lin Y."/>
            <person name="Zhao L."/>
            <person name="Xing Q."/>
            <person name="Dou J."/>
            <person name="Li Y."/>
            <person name="Mao J."/>
            <person name="Guo H."/>
            <person name="Dou H."/>
            <person name="Li T."/>
            <person name="Mu C."/>
            <person name="Jiang W."/>
            <person name="Fu Q."/>
            <person name="Fu X."/>
            <person name="Miao Y."/>
            <person name="Liu J."/>
            <person name="Yu Q."/>
            <person name="Li R."/>
            <person name="Liao H."/>
            <person name="Li X."/>
            <person name="Kong Y."/>
            <person name="Jiang Z."/>
            <person name="Chourrout D."/>
            <person name="Li R."/>
            <person name="Bao Z."/>
        </authorList>
    </citation>
    <scope>NUCLEOTIDE SEQUENCE [LARGE SCALE GENOMIC DNA]</scope>
    <source>
        <strain evidence="14 15">PY_sf001</strain>
    </source>
</reference>
<dbReference type="Proteomes" id="UP000242188">
    <property type="component" value="Unassembled WGS sequence"/>
</dbReference>
<keyword evidence="6 11" id="KW-0812">Transmembrane</keyword>
<dbReference type="STRING" id="6573.A0A210QAT5"/>
<dbReference type="PANTHER" id="PTHR19300:SF57">
    <property type="entry name" value="BETA-1,4-N-ACETYLGALACTOSAMINYLTRANSFERASE"/>
    <property type="match status" value="1"/>
</dbReference>
<evidence type="ECO:0000313" key="15">
    <source>
        <dbReference type="Proteomes" id="UP000242188"/>
    </source>
</evidence>
<comment type="caution">
    <text evidence="14">The sequence shown here is derived from an EMBL/GenBank/DDBJ whole genome shotgun (WGS) entry which is preliminary data.</text>
</comment>
<dbReference type="PANTHER" id="PTHR19300">
    <property type="entry name" value="BETA-1,4-GALACTOSYLTRANSFERASE"/>
    <property type="match status" value="1"/>
</dbReference>
<dbReference type="InterPro" id="IPR029044">
    <property type="entry name" value="Nucleotide-diphossugar_trans"/>
</dbReference>
<evidence type="ECO:0000256" key="9">
    <source>
        <dbReference type="ARBA" id="ARBA00023136"/>
    </source>
</evidence>
<comment type="similarity">
    <text evidence="3 11">Belongs to the glycosyltransferase 7 family.</text>
</comment>
<dbReference type="GO" id="GO:0016020">
    <property type="term" value="C:membrane"/>
    <property type="evidence" value="ECO:0007669"/>
    <property type="project" value="UniProtKB-SubCell"/>
</dbReference>
<keyword evidence="15" id="KW-1185">Reference proteome</keyword>
<sequence>MEKNIKSLKCSRNGIFKRCIAAVLVFTTLNLVIYMLFDYFGVFGINKRMRNLLIYSKNVSHEVEHMLQQLNGTIHPLTKAYTSRSPLPDCPDVPPKLVGPLATYLNSPSFAELEAEYSLLLSGGCYSPVECESRHRVAVIIPYRNREKQLRRFLYNMHPFLQRQQIHYGIYVIEQSGNNTFNRALLMNIGYAESLKIQNYNCFVFHDVDLIPEDDRIHYGCGEQPRHLSAAIDKFQYRLPYTGLFGGVSQIPKEAFVKINGFSNKYFGWGGEDDDLCSRVRAEGYTIQRYPINIARYKMINHHHESGNAENPKRFGLLRDAAKRYKADGLNSLKYNVLNISYKKLYTLISVEVKQSDYDK</sequence>
<evidence type="ECO:0000313" key="14">
    <source>
        <dbReference type="EMBL" id="OWF45840.1"/>
    </source>
</evidence>
<keyword evidence="8 11" id="KW-1133">Transmembrane helix</keyword>
<dbReference type="GO" id="GO:0008378">
    <property type="term" value="F:galactosyltransferase activity"/>
    <property type="evidence" value="ECO:0007669"/>
    <property type="project" value="TreeGrafter"/>
</dbReference>
<dbReference type="InterPro" id="IPR027995">
    <property type="entry name" value="Galactosyl_T_N"/>
</dbReference>
<evidence type="ECO:0000256" key="1">
    <source>
        <dbReference type="ARBA" id="ARBA00004606"/>
    </source>
</evidence>
<dbReference type="CDD" id="cd00899">
    <property type="entry name" value="b4GalT"/>
    <property type="match status" value="1"/>
</dbReference>
<evidence type="ECO:0000256" key="6">
    <source>
        <dbReference type="ARBA" id="ARBA00022692"/>
    </source>
</evidence>
<name>A0A210QAT5_MIZYE</name>
<dbReference type="Pfam" id="PF02709">
    <property type="entry name" value="Glyco_transf_7C"/>
    <property type="match status" value="1"/>
</dbReference>
<dbReference type="GO" id="GO:0005975">
    <property type="term" value="P:carbohydrate metabolic process"/>
    <property type="evidence" value="ECO:0007669"/>
    <property type="project" value="InterPro"/>
</dbReference>
<dbReference type="GO" id="GO:0006688">
    <property type="term" value="P:glycosphingolipid biosynthetic process"/>
    <property type="evidence" value="ECO:0007669"/>
    <property type="project" value="TreeGrafter"/>
</dbReference>
<keyword evidence="7 11" id="KW-0735">Signal-anchor</keyword>
<dbReference type="EMBL" id="NEDP02004373">
    <property type="protein sequence ID" value="OWF45840.1"/>
    <property type="molecule type" value="Genomic_DNA"/>
</dbReference>
<feature type="domain" description="Galactosyltransferase N-terminal" evidence="13">
    <location>
        <begin position="90"/>
        <end position="221"/>
    </location>
</feature>
<dbReference type="UniPathway" id="UPA00378"/>
<evidence type="ECO:0000256" key="11">
    <source>
        <dbReference type="RuleBase" id="RU368121"/>
    </source>
</evidence>
<evidence type="ECO:0000256" key="3">
    <source>
        <dbReference type="ARBA" id="ARBA00005735"/>
    </source>
</evidence>
<comment type="function">
    <text evidence="11">Catalyses the transfer of galactose onto proteins or lipids.</text>
</comment>
<evidence type="ECO:0000256" key="8">
    <source>
        <dbReference type="ARBA" id="ARBA00022989"/>
    </source>
</evidence>
<dbReference type="GO" id="GO:0005794">
    <property type="term" value="C:Golgi apparatus"/>
    <property type="evidence" value="ECO:0007669"/>
    <property type="project" value="TreeGrafter"/>
</dbReference>
<evidence type="ECO:0000256" key="4">
    <source>
        <dbReference type="ARBA" id="ARBA00022676"/>
    </source>
</evidence>
<keyword evidence="5 11" id="KW-0808">Transferase</keyword>
<dbReference type="InterPro" id="IPR003859">
    <property type="entry name" value="Galactosyl_T"/>
</dbReference>
<dbReference type="SUPFAM" id="SSF53448">
    <property type="entry name" value="Nucleotide-diphospho-sugar transferases"/>
    <property type="match status" value="1"/>
</dbReference>
<comment type="subcellular location">
    <subcellularLocation>
        <location evidence="1">Membrane</location>
        <topology evidence="1">Single-pass type II membrane protein</topology>
    </subcellularLocation>
</comment>
<evidence type="ECO:0000256" key="2">
    <source>
        <dbReference type="ARBA" id="ARBA00004922"/>
    </source>
</evidence>
<proteinExistence type="inferred from homology"/>
<gene>
    <name evidence="14" type="ORF">KP79_PYT07238</name>
</gene>
<dbReference type="PRINTS" id="PR02050">
    <property type="entry name" value="B14GALTRFASE"/>
</dbReference>
<evidence type="ECO:0000256" key="10">
    <source>
        <dbReference type="ARBA" id="ARBA00023180"/>
    </source>
</evidence>
<keyword evidence="4 11" id="KW-0328">Glycosyltransferase</keyword>
<evidence type="ECO:0000256" key="5">
    <source>
        <dbReference type="ARBA" id="ARBA00022679"/>
    </source>
</evidence>
<dbReference type="Gene3D" id="3.90.550.10">
    <property type="entry name" value="Spore Coat Polysaccharide Biosynthesis Protein SpsA, Chain A"/>
    <property type="match status" value="1"/>
</dbReference>
<dbReference type="AlphaFoldDB" id="A0A210QAT5"/>
<accession>A0A210QAT5</accession>
<feature type="domain" description="Galactosyltransferase C-terminal" evidence="12">
    <location>
        <begin position="226"/>
        <end position="303"/>
    </location>
</feature>
<keyword evidence="9 11" id="KW-0472">Membrane</keyword>
<organism evidence="14 15">
    <name type="scientific">Mizuhopecten yessoensis</name>
    <name type="common">Japanese scallop</name>
    <name type="synonym">Patinopecten yessoensis</name>
    <dbReference type="NCBI Taxonomy" id="6573"/>
    <lineage>
        <taxon>Eukaryota</taxon>
        <taxon>Metazoa</taxon>
        <taxon>Spiralia</taxon>
        <taxon>Lophotrochozoa</taxon>
        <taxon>Mollusca</taxon>
        <taxon>Bivalvia</taxon>
        <taxon>Autobranchia</taxon>
        <taxon>Pteriomorphia</taxon>
        <taxon>Pectinida</taxon>
        <taxon>Pectinoidea</taxon>
        <taxon>Pectinidae</taxon>
        <taxon>Mizuhopecten</taxon>
    </lineage>
</organism>
<protein>
    <recommendedName>
        <fullName evidence="11">Beta-1,4-galactosyltransferase</fullName>
        <ecNumber evidence="11">2.4.1.-</ecNumber>
    </recommendedName>
</protein>
<feature type="transmembrane region" description="Helical" evidence="11">
    <location>
        <begin position="20"/>
        <end position="42"/>
    </location>
</feature>
<evidence type="ECO:0000259" key="13">
    <source>
        <dbReference type="Pfam" id="PF13733"/>
    </source>
</evidence>
<dbReference type="GO" id="GO:0033842">
    <property type="term" value="F:N-acetyl-beta-glucosaminyl-derivative 4-beta-N-acetylgalactosaminyltransferase activity"/>
    <property type="evidence" value="ECO:0007669"/>
    <property type="project" value="TreeGrafter"/>
</dbReference>
<dbReference type="Pfam" id="PF13733">
    <property type="entry name" value="Glyco_transf_7N"/>
    <property type="match status" value="1"/>
</dbReference>
<comment type="pathway">
    <text evidence="2 11">Protein modification; protein glycosylation.</text>
</comment>
<dbReference type="EC" id="2.4.1.-" evidence="11"/>
<evidence type="ECO:0000259" key="12">
    <source>
        <dbReference type="Pfam" id="PF02709"/>
    </source>
</evidence>
<dbReference type="InterPro" id="IPR027791">
    <property type="entry name" value="Galactosyl_T_C"/>
</dbReference>
<evidence type="ECO:0000256" key="7">
    <source>
        <dbReference type="ARBA" id="ARBA00022968"/>
    </source>
</evidence>